<keyword evidence="4 12" id="KW-0812">Transmembrane</keyword>
<feature type="domain" description="CUE" evidence="14">
    <location>
        <begin position="459"/>
        <end position="501"/>
    </location>
</feature>
<dbReference type="SMART" id="SM00184">
    <property type="entry name" value="RING"/>
    <property type="match status" value="1"/>
</dbReference>
<dbReference type="SMART" id="SM00546">
    <property type="entry name" value="CUE"/>
    <property type="match status" value="1"/>
</dbReference>
<evidence type="ECO:0000313" key="16">
    <source>
        <dbReference type="Proteomes" id="UP001549920"/>
    </source>
</evidence>
<accession>A0ABR3HGE1</accession>
<dbReference type="EMBL" id="JBEUOH010000019">
    <property type="protein sequence ID" value="KAL0869482.1"/>
    <property type="molecule type" value="Genomic_DNA"/>
</dbReference>
<protein>
    <recommendedName>
        <fullName evidence="17">Autocrine motility factor receptor</fullName>
    </recommendedName>
</protein>
<sequence>MPVTLVDRLPLPNLKVYTAGSVLLLSVAVYYALSVTSDPNWRANATLQRQGAMGAEGEGEVLGMVQPLAEPTLAAANATRNISDQFVEVMTFMMQEPLCMWTVINIAYCALALFGVLVQRAVFGRLRVAEAQRLKDKLWNFVFYKFIFVFGVINVQYMDEVLLWCTWFTAVGFLHLLGQLCKDRFEYLSSSPNTGKWAHLRLLVLLGGIHCACAGLFAAAAHWGLPAGRDTFAFMFAECLLVFVSALHVVARYGLQAHDADAAGPIAYYTHLVFDSVALVVELVHVIHMVVYSNMLVSMASLVLLMQLRHLLHELQARLRRHRLYTALQHHMQTNYPMASKEEVEKNQDNCAICWEPMKEARKLPCSHLFHNSCLCQWVQQDASCPTCRRALAASGGSAALAAPLAPAPALRLPPGLEPPTVPHPNHLFHFDGSRYVSWLPSFSVEVTRVRMEPPAASQIDAMVRQVQAMFPQYPAGVLAAELAATRSPALTVDNILEGRLPPPPTPPPTEQPPPTPPPQAEVIESTSTSEPPPAAPPAATPPDDADALNAQEHIPQAGPVCGRFSGSAAAREASLARRKEQLVAAARARYRARRPASPAAPAPSTPHDS</sequence>
<name>A0ABR3HGE1_LOXSC</name>
<feature type="domain" description="RING-type" evidence="13">
    <location>
        <begin position="351"/>
        <end position="389"/>
    </location>
</feature>
<comment type="pathway">
    <text evidence="2">Protein modification; protein ubiquitination.</text>
</comment>
<organism evidence="15 16">
    <name type="scientific">Loxostege sticticalis</name>
    <name type="common">Beet webworm moth</name>
    <dbReference type="NCBI Taxonomy" id="481309"/>
    <lineage>
        <taxon>Eukaryota</taxon>
        <taxon>Metazoa</taxon>
        <taxon>Ecdysozoa</taxon>
        <taxon>Arthropoda</taxon>
        <taxon>Hexapoda</taxon>
        <taxon>Insecta</taxon>
        <taxon>Pterygota</taxon>
        <taxon>Neoptera</taxon>
        <taxon>Endopterygota</taxon>
        <taxon>Lepidoptera</taxon>
        <taxon>Glossata</taxon>
        <taxon>Ditrysia</taxon>
        <taxon>Pyraloidea</taxon>
        <taxon>Crambidae</taxon>
        <taxon>Pyraustinae</taxon>
        <taxon>Loxostege</taxon>
    </lineage>
</organism>
<feature type="transmembrane region" description="Helical" evidence="12">
    <location>
        <begin position="266"/>
        <end position="287"/>
    </location>
</feature>
<dbReference type="Gene3D" id="1.10.8.10">
    <property type="entry name" value="DNA helicase RuvA subunit, C-terminal domain"/>
    <property type="match status" value="1"/>
</dbReference>
<keyword evidence="9 12" id="KW-0472">Membrane</keyword>
<evidence type="ECO:0008006" key="17">
    <source>
        <dbReference type="Google" id="ProtNLM"/>
    </source>
</evidence>
<reference evidence="15 16" key="1">
    <citation type="submission" date="2024-06" db="EMBL/GenBank/DDBJ databases">
        <title>A chromosome-level genome assembly of beet webworm, Loxostege sticticalis.</title>
        <authorList>
            <person name="Zhang Y."/>
        </authorList>
    </citation>
    <scope>NUCLEOTIDE SEQUENCE [LARGE SCALE GENOMIC DNA]</scope>
    <source>
        <strain evidence="15">AQ026</strain>
        <tissue evidence="15">Whole body</tissue>
    </source>
</reference>
<evidence type="ECO:0000256" key="11">
    <source>
        <dbReference type="SAM" id="MobiDB-lite"/>
    </source>
</evidence>
<feature type="compositionally biased region" description="Pro residues" evidence="11">
    <location>
        <begin position="501"/>
        <end position="520"/>
    </location>
</feature>
<feature type="transmembrane region" description="Helical" evidence="12">
    <location>
        <begin position="100"/>
        <end position="118"/>
    </location>
</feature>
<evidence type="ECO:0000256" key="2">
    <source>
        <dbReference type="ARBA" id="ARBA00004906"/>
    </source>
</evidence>
<dbReference type="InterPro" id="IPR001841">
    <property type="entry name" value="Znf_RING"/>
</dbReference>
<comment type="subcellular location">
    <subcellularLocation>
        <location evidence="1">Membrane</location>
        <topology evidence="1">Multi-pass membrane protein</topology>
    </subcellularLocation>
</comment>
<dbReference type="InterPro" id="IPR013083">
    <property type="entry name" value="Znf_RING/FYVE/PHD"/>
</dbReference>
<dbReference type="Pfam" id="PF25563">
    <property type="entry name" value="TPR_SYVN1_N"/>
    <property type="match status" value="1"/>
</dbReference>
<keyword evidence="6 10" id="KW-0863">Zinc-finger</keyword>
<feature type="compositionally biased region" description="Pro residues" evidence="11">
    <location>
        <begin position="531"/>
        <end position="541"/>
    </location>
</feature>
<keyword evidence="7" id="KW-0862">Zinc</keyword>
<feature type="transmembrane region" description="Helical" evidence="12">
    <location>
        <begin position="231"/>
        <end position="254"/>
    </location>
</feature>
<evidence type="ECO:0000256" key="9">
    <source>
        <dbReference type="ARBA" id="ARBA00023136"/>
    </source>
</evidence>
<gene>
    <name evidence="15" type="ORF">ABMA27_005767</name>
</gene>
<keyword evidence="16" id="KW-1185">Reference proteome</keyword>
<evidence type="ECO:0000256" key="7">
    <source>
        <dbReference type="ARBA" id="ARBA00022833"/>
    </source>
</evidence>
<feature type="transmembrane region" description="Helical" evidence="12">
    <location>
        <begin position="138"/>
        <end position="155"/>
    </location>
</feature>
<feature type="transmembrane region" description="Helical" evidence="12">
    <location>
        <begin position="202"/>
        <end position="225"/>
    </location>
</feature>
<dbReference type="Pfam" id="PF02845">
    <property type="entry name" value="CUE"/>
    <property type="match status" value="1"/>
</dbReference>
<dbReference type="Proteomes" id="UP001549920">
    <property type="component" value="Unassembled WGS sequence"/>
</dbReference>
<dbReference type="InterPro" id="IPR057992">
    <property type="entry name" value="TPR_SYVN1_N"/>
</dbReference>
<dbReference type="PANTHER" id="PTHR15067:SF5">
    <property type="entry name" value="E3 UBIQUITIN-PROTEIN LIGASE AMFR"/>
    <property type="match status" value="1"/>
</dbReference>
<evidence type="ECO:0000256" key="3">
    <source>
        <dbReference type="ARBA" id="ARBA00022679"/>
    </source>
</evidence>
<evidence type="ECO:0000256" key="6">
    <source>
        <dbReference type="ARBA" id="ARBA00022771"/>
    </source>
</evidence>
<feature type="transmembrane region" description="Helical" evidence="12">
    <location>
        <begin position="16"/>
        <end position="33"/>
    </location>
</feature>
<proteinExistence type="predicted"/>
<dbReference type="PANTHER" id="PTHR15067">
    <property type="entry name" value="E3 UBIQUITIN-PROTEIN LIGASE RNF8"/>
    <property type="match status" value="1"/>
</dbReference>
<dbReference type="Pfam" id="PF13639">
    <property type="entry name" value="zf-RING_2"/>
    <property type="match status" value="1"/>
</dbReference>
<keyword evidence="3" id="KW-0808">Transferase</keyword>
<feature type="compositionally biased region" description="Pro residues" evidence="11">
    <location>
        <begin position="599"/>
        <end position="610"/>
    </location>
</feature>
<feature type="region of interest" description="Disordered" evidence="11">
    <location>
        <begin position="496"/>
        <end position="610"/>
    </location>
</feature>
<dbReference type="CDD" id="cd14421">
    <property type="entry name" value="CUE_AMFR"/>
    <property type="match status" value="1"/>
</dbReference>
<evidence type="ECO:0000313" key="15">
    <source>
        <dbReference type="EMBL" id="KAL0869482.1"/>
    </source>
</evidence>
<comment type="caution">
    <text evidence="15">The sequence shown here is derived from an EMBL/GenBank/DDBJ whole genome shotgun (WGS) entry which is preliminary data.</text>
</comment>
<evidence type="ECO:0000256" key="12">
    <source>
        <dbReference type="SAM" id="Phobius"/>
    </source>
</evidence>
<evidence type="ECO:0000259" key="14">
    <source>
        <dbReference type="PROSITE" id="PS51140"/>
    </source>
</evidence>
<evidence type="ECO:0000256" key="4">
    <source>
        <dbReference type="ARBA" id="ARBA00022692"/>
    </source>
</evidence>
<dbReference type="InterPro" id="IPR003892">
    <property type="entry name" value="CUE"/>
</dbReference>
<keyword evidence="5" id="KW-0479">Metal-binding</keyword>
<dbReference type="Gene3D" id="3.30.40.10">
    <property type="entry name" value="Zinc/RING finger domain, C3HC4 (zinc finger)"/>
    <property type="match status" value="1"/>
</dbReference>
<dbReference type="PROSITE" id="PS51140">
    <property type="entry name" value="CUE"/>
    <property type="match status" value="1"/>
</dbReference>
<keyword evidence="8 12" id="KW-1133">Transmembrane helix</keyword>
<evidence type="ECO:0000256" key="10">
    <source>
        <dbReference type="PROSITE-ProRule" id="PRU00175"/>
    </source>
</evidence>
<dbReference type="SUPFAM" id="SSF57850">
    <property type="entry name" value="RING/U-box"/>
    <property type="match status" value="1"/>
</dbReference>
<dbReference type="CDD" id="cd16455">
    <property type="entry name" value="RING-H2_AMFR"/>
    <property type="match status" value="1"/>
</dbReference>
<evidence type="ECO:0000256" key="8">
    <source>
        <dbReference type="ARBA" id="ARBA00022989"/>
    </source>
</evidence>
<evidence type="ECO:0000256" key="1">
    <source>
        <dbReference type="ARBA" id="ARBA00004141"/>
    </source>
</evidence>
<feature type="transmembrane region" description="Helical" evidence="12">
    <location>
        <begin position="161"/>
        <end position="181"/>
    </location>
</feature>
<dbReference type="PROSITE" id="PS50089">
    <property type="entry name" value="ZF_RING_2"/>
    <property type="match status" value="1"/>
</dbReference>
<evidence type="ECO:0000259" key="13">
    <source>
        <dbReference type="PROSITE" id="PS50089"/>
    </source>
</evidence>
<evidence type="ECO:0000256" key="5">
    <source>
        <dbReference type="ARBA" id="ARBA00022723"/>
    </source>
</evidence>